<reference evidence="9" key="1">
    <citation type="journal article" date="2021" name="Microb. Physiol.">
        <title>Proteogenomic Insights into the Physiology of Marine, Sulfate-Reducing, Filamentous Desulfonema limicola and Desulfonema magnum.</title>
        <authorList>
            <person name="Schnaars V."/>
            <person name="Wohlbrand L."/>
            <person name="Scheve S."/>
            <person name="Hinrichs C."/>
            <person name="Reinhardt R."/>
            <person name="Rabus R."/>
        </authorList>
    </citation>
    <scope>NUCLEOTIDE SEQUENCE</scope>
    <source>
        <strain evidence="9">4be13</strain>
    </source>
</reference>
<dbReference type="EMBL" id="CP061800">
    <property type="protein sequence ID" value="QTA91333.1"/>
    <property type="molecule type" value="Genomic_DNA"/>
</dbReference>
<evidence type="ECO:0000313" key="9">
    <source>
        <dbReference type="EMBL" id="QTA91333.1"/>
    </source>
</evidence>
<feature type="domain" description="ABC transmembrane type-1" evidence="8">
    <location>
        <begin position="75"/>
        <end position="247"/>
    </location>
</feature>
<name>A0A975GSR2_9BACT</name>
<feature type="transmembrane region" description="Helical" evidence="7">
    <location>
        <begin position="7"/>
        <end position="27"/>
    </location>
</feature>
<feature type="transmembrane region" description="Helical" evidence="7">
    <location>
        <begin position="119"/>
        <end position="140"/>
    </location>
</feature>
<keyword evidence="10" id="KW-1185">Reference proteome</keyword>
<evidence type="ECO:0000256" key="7">
    <source>
        <dbReference type="SAM" id="Phobius"/>
    </source>
</evidence>
<dbReference type="Proteomes" id="UP000663722">
    <property type="component" value="Chromosome"/>
</dbReference>
<keyword evidence="4 7" id="KW-0812">Transmembrane</keyword>
<dbReference type="AlphaFoldDB" id="A0A975GSR2"/>
<dbReference type="KEGG" id="dmm:dnm_073980"/>
<feature type="transmembrane region" description="Helical" evidence="7">
    <location>
        <begin position="217"/>
        <end position="238"/>
    </location>
</feature>
<accession>A0A975GSR2</accession>
<feature type="transmembrane region" description="Helical" evidence="7">
    <location>
        <begin position="92"/>
        <end position="113"/>
    </location>
</feature>
<keyword evidence="3" id="KW-1003">Cell membrane</keyword>
<keyword evidence="6 7" id="KW-0472">Membrane</keyword>
<protein>
    <submittedName>
        <fullName evidence="9">ABC transporter, permease protein, MetI-like</fullName>
    </submittedName>
</protein>
<dbReference type="GO" id="GO:0005886">
    <property type="term" value="C:plasma membrane"/>
    <property type="evidence" value="ECO:0007669"/>
    <property type="project" value="UniProtKB-SubCell"/>
</dbReference>
<dbReference type="InterPro" id="IPR035906">
    <property type="entry name" value="MetI-like_sf"/>
</dbReference>
<gene>
    <name evidence="9" type="ORF">dnm_073980</name>
</gene>
<evidence type="ECO:0000256" key="6">
    <source>
        <dbReference type="ARBA" id="ARBA00023136"/>
    </source>
</evidence>
<dbReference type="GO" id="GO:0055085">
    <property type="term" value="P:transmembrane transport"/>
    <property type="evidence" value="ECO:0007669"/>
    <property type="project" value="InterPro"/>
</dbReference>
<organism evidence="9 10">
    <name type="scientific">Desulfonema magnum</name>
    <dbReference type="NCBI Taxonomy" id="45655"/>
    <lineage>
        <taxon>Bacteria</taxon>
        <taxon>Pseudomonadati</taxon>
        <taxon>Thermodesulfobacteriota</taxon>
        <taxon>Desulfobacteria</taxon>
        <taxon>Desulfobacterales</taxon>
        <taxon>Desulfococcaceae</taxon>
        <taxon>Desulfonema</taxon>
    </lineage>
</organism>
<evidence type="ECO:0000256" key="4">
    <source>
        <dbReference type="ARBA" id="ARBA00022692"/>
    </source>
</evidence>
<evidence type="ECO:0000256" key="1">
    <source>
        <dbReference type="ARBA" id="ARBA00004651"/>
    </source>
</evidence>
<dbReference type="SUPFAM" id="SSF161098">
    <property type="entry name" value="MetI-like"/>
    <property type="match status" value="1"/>
</dbReference>
<keyword evidence="5 7" id="KW-1133">Transmembrane helix</keyword>
<keyword evidence="2" id="KW-0813">Transport</keyword>
<sequence>MLHRRILQFLLIYVLGLTSLLFIKYVLKLSDYVIPGPQGLSHTVSCVFVKYFFDVMNTLSVAVIGHIISVCLATIVGIIGRLNSWAGSFVKVAAYNIQAYPIVAVAPIIFILMGDGISSRLLIAAVICYFPLLLSFIGILSEPVRDIEHFYEVTGRMSWRLQVKIRVFENMNKLATVIVGSATLAMVGTIVAEFIAADSGIGYSIRIALYQSDLSKVLVALFLIGICTSLWLTCLERIGYLIQNHFRKG</sequence>
<dbReference type="Pfam" id="PF00528">
    <property type="entry name" value="BPD_transp_1"/>
    <property type="match status" value="1"/>
</dbReference>
<comment type="subcellular location">
    <subcellularLocation>
        <location evidence="1">Cell membrane</location>
        <topology evidence="1">Multi-pass membrane protein</topology>
    </subcellularLocation>
</comment>
<evidence type="ECO:0000259" key="8">
    <source>
        <dbReference type="Pfam" id="PF00528"/>
    </source>
</evidence>
<evidence type="ECO:0000313" key="10">
    <source>
        <dbReference type="Proteomes" id="UP000663722"/>
    </source>
</evidence>
<dbReference type="RefSeq" id="WP_207679160.1">
    <property type="nucleotide sequence ID" value="NZ_CP061800.1"/>
</dbReference>
<feature type="transmembrane region" description="Helical" evidence="7">
    <location>
        <begin position="59"/>
        <end position="80"/>
    </location>
</feature>
<evidence type="ECO:0000256" key="3">
    <source>
        <dbReference type="ARBA" id="ARBA00022475"/>
    </source>
</evidence>
<dbReference type="Gene3D" id="1.10.3720.10">
    <property type="entry name" value="MetI-like"/>
    <property type="match status" value="1"/>
</dbReference>
<dbReference type="InterPro" id="IPR000515">
    <property type="entry name" value="MetI-like"/>
</dbReference>
<dbReference type="PANTHER" id="PTHR30151">
    <property type="entry name" value="ALKANE SULFONATE ABC TRANSPORTER-RELATED, MEMBRANE SUBUNIT"/>
    <property type="match status" value="1"/>
</dbReference>
<proteinExistence type="predicted"/>
<feature type="transmembrane region" description="Helical" evidence="7">
    <location>
        <begin position="174"/>
        <end position="197"/>
    </location>
</feature>
<evidence type="ECO:0000256" key="2">
    <source>
        <dbReference type="ARBA" id="ARBA00022448"/>
    </source>
</evidence>
<evidence type="ECO:0000256" key="5">
    <source>
        <dbReference type="ARBA" id="ARBA00022989"/>
    </source>
</evidence>
<dbReference type="PANTHER" id="PTHR30151:SF20">
    <property type="entry name" value="ABC TRANSPORTER PERMEASE PROTEIN HI_0355-RELATED"/>
    <property type="match status" value="1"/>
</dbReference>